<dbReference type="SUPFAM" id="SSF55136">
    <property type="entry name" value="Probable bacterial effector-binding domain"/>
    <property type="match status" value="1"/>
</dbReference>
<dbReference type="Proteomes" id="UP000239936">
    <property type="component" value="Unassembled WGS sequence"/>
</dbReference>
<gene>
    <name evidence="1" type="ORF">CXB77_00450</name>
</gene>
<dbReference type="PANTHER" id="PTHR11220">
    <property type="entry name" value="HEME-BINDING PROTEIN-RELATED"/>
    <property type="match status" value="1"/>
</dbReference>
<dbReference type="InterPro" id="IPR006917">
    <property type="entry name" value="SOUL_heme-bd"/>
</dbReference>
<sequence length="217" mass="24221">MKIILIIGAALLALAVTALAVFVFIVQNVETPVYQIVIQEEAFEIRDYPPLVVAEVTREGTRKAALRAGFSPLAGYIFAKERTGERVAMTAPVIQQRDESIAMTVPVTQTQNENGAWTVRFIMPAGYRRDTLPAPANAEVQLRDLPPRHCAVVRFSGRATDELIETQELALREWLKARGLNAVAAPIYAYYNDPWTPGFLRRNEIMVDVALPTQENR</sequence>
<dbReference type="Pfam" id="PF04832">
    <property type="entry name" value="SOUL"/>
    <property type="match status" value="1"/>
</dbReference>
<dbReference type="PANTHER" id="PTHR11220:SF58">
    <property type="entry name" value="SOUL HEME-BINDING FAMILY PROTEIN"/>
    <property type="match status" value="1"/>
</dbReference>
<accession>A0A2S7XW36</accession>
<dbReference type="EMBL" id="PPGH01000006">
    <property type="protein sequence ID" value="PQJ97642.1"/>
    <property type="molecule type" value="Genomic_DNA"/>
</dbReference>
<evidence type="ECO:0000313" key="2">
    <source>
        <dbReference type="Proteomes" id="UP000239936"/>
    </source>
</evidence>
<comment type="caution">
    <text evidence="1">The sequence shown here is derived from an EMBL/GenBank/DDBJ whole genome shotgun (WGS) entry which is preliminary data.</text>
</comment>
<proteinExistence type="predicted"/>
<reference evidence="1 2" key="1">
    <citation type="submission" date="2018-01" db="EMBL/GenBank/DDBJ databases">
        <title>The complete genome sequence of Chromatium okenii LaCa, a purple sulfur bacterium with a turbulent life.</title>
        <authorList>
            <person name="Luedin S.M."/>
            <person name="Liechti N."/>
            <person name="Storelli N."/>
            <person name="Danza F."/>
            <person name="Wittwer M."/>
            <person name="Pothier J.F."/>
            <person name="Tonolla M.A."/>
        </authorList>
    </citation>
    <scope>NUCLEOTIDE SEQUENCE [LARGE SCALE GENOMIC DNA]</scope>
    <source>
        <strain evidence="1 2">LaCa</strain>
    </source>
</reference>
<dbReference type="InterPro" id="IPR011256">
    <property type="entry name" value="Reg_factor_effector_dom_sf"/>
</dbReference>
<evidence type="ECO:0000313" key="1">
    <source>
        <dbReference type="EMBL" id="PQJ97642.1"/>
    </source>
</evidence>
<keyword evidence="2" id="KW-1185">Reference proteome</keyword>
<organism evidence="1 2">
    <name type="scientific">Chromatium okenii</name>
    <dbReference type="NCBI Taxonomy" id="61644"/>
    <lineage>
        <taxon>Bacteria</taxon>
        <taxon>Pseudomonadati</taxon>
        <taxon>Pseudomonadota</taxon>
        <taxon>Gammaproteobacteria</taxon>
        <taxon>Chromatiales</taxon>
        <taxon>Chromatiaceae</taxon>
        <taxon>Chromatium</taxon>
    </lineage>
</organism>
<dbReference type="Gene3D" id="3.20.80.10">
    <property type="entry name" value="Regulatory factor, effector binding domain"/>
    <property type="match status" value="1"/>
</dbReference>
<dbReference type="AlphaFoldDB" id="A0A2S7XW36"/>
<dbReference type="OrthoDB" id="2156220at2"/>
<protein>
    <submittedName>
        <fullName evidence="1">Heme-binding protein</fullName>
    </submittedName>
</protein>
<name>A0A2S7XW36_9GAMM</name>